<evidence type="ECO:0000256" key="1">
    <source>
        <dbReference type="ARBA" id="ARBA00004571"/>
    </source>
</evidence>
<keyword evidence="12" id="KW-0675">Receptor</keyword>
<keyword evidence="13" id="KW-1185">Reference proteome</keyword>
<dbReference type="GO" id="GO:0044718">
    <property type="term" value="P:siderophore transmembrane transport"/>
    <property type="evidence" value="ECO:0007669"/>
    <property type="project" value="TreeGrafter"/>
</dbReference>
<dbReference type="InterPro" id="IPR039426">
    <property type="entry name" value="TonB-dep_rcpt-like"/>
</dbReference>
<feature type="domain" description="TonB-dependent receptor-like beta-barrel" evidence="10">
    <location>
        <begin position="209"/>
        <end position="660"/>
    </location>
</feature>
<evidence type="ECO:0000256" key="3">
    <source>
        <dbReference type="ARBA" id="ARBA00022452"/>
    </source>
</evidence>
<keyword evidence="7 8" id="KW-0998">Cell outer membrane</keyword>
<keyword evidence="2 8" id="KW-0813">Transport</keyword>
<evidence type="ECO:0000256" key="4">
    <source>
        <dbReference type="ARBA" id="ARBA00022692"/>
    </source>
</evidence>
<dbReference type="EMBL" id="WOWS01000001">
    <property type="protein sequence ID" value="MUU77472.1"/>
    <property type="molecule type" value="Genomic_DNA"/>
</dbReference>
<keyword evidence="6 8" id="KW-0472">Membrane</keyword>
<organism evidence="12 13">
    <name type="scientific">Winogradskyella endarachnes</name>
    <dbReference type="NCBI Taxonomy" id="2681965"/>
    <lineage>
        <taxon>Bacteria</taxon>
        <taxon>Pseudomonadati</taxon>
        <taxon>Bacteroidota</taxon>
        <taxon>Flavobacteriia</taxon>
        <taxon>Flavobacteriales</taxon>
        <taxon>Flavobacteriaceae</taxon>
        <taxon>Winogradskyella</taxon>
    </lineage>
</organism>
<evidence type="ECO:0000256" key="2">
    <source>
        <dbReference type="ARBA" id="ARBA00022448"/>
    </source>
</evidence>
<dbReference type="RefSeq" id="WP_157362118.1">
    <property type="nucleotide sequence ID" value="NZ_WOWS01000001.1"/>
</dbReference>
<dbReference type="Gene3D" id="2.40.170.20">
    <property type="entry name" value="TonB-dependent receptor, beta-barrel domain"/>
    <property type="match status" value="1"/>
</dbReference>
<dbReference type="Pfam" id="PF07715">
    <property type="entry name" value="Plug"/>
    <property type="match status" value="1"/>
</dbReference>
<evidence type="ECO:0000256" key="6">
    <source>
        <dbReference type="ARBA" id="ARBA00023136"/>
    </source>
</evidence>
<gene>
    <name evidence="12" type="ORF">GN138_03360</name>
</gene>
<evidence type="ECO:0000259" key="11">
    <source>
        <dbReference type="Pfam" id="PF07715"/>
    </source>
</evidence>
<dbReference type="Gene3D" id="2.170.130.10">
    <property type="entry name" value="TonB-dependent receptor, plug domain"/>
    <property type="match status" value="1"/>
</dbReference>
<dbReference type="Proteomes" id="UP000478208">
    <property type="component" value="Unassembled WGS sequence"/>
</dbReference>
<evidence type="ECO:0000256" key="5">
    <source>
        <dbReference type="ARBA" id="ARBA00023077"/>
    </source>
</evidence>
<proteinExistence type="inferred from homology"/>
<evidence type="ECO:0000313" key="12">
    <source>
        <dbReference type="EMBL" id="MUU77472.1"/>
    </source>
</evidence>
<evidence type="ECO:0000256" key="7">
    <source>
        <dbReference type="ARBA" id="ARBA00023237"/>
    </source>
</evidence>
<dbReference type="GO" id="GO:0015344">
    <property type="term" value="F:siderophore uptake transmembrane transporter activity"/>
    <property type="evidence" value="ECO:0007669"/>
    <property type="project" value="TreeGrafter"/>
</dbReference>
<dbReference type="AlphaFoldDB" id="A0A6L6U987"/>
<dbReference type="SUPFAM" id="SSF56935">
    <property type="entry name" value="Porins"/>
    <property type="match status" value="1"/>
</dbReference>
<accession>A0A6L6U987</accession>
<dbReference type="PROSITE" id="PS52016">
    <property type="entry name" value="TONB_DEPENDENT_REC_3"/>
    <property type="match status" value="1"/>
</dbReference>
<feature type="domain" description="TonB-dependent receptor plug" evidence="11">
    <location>
        <begin position="52"/>
        <end position="149"/>
    </location>
</feature>
<sequence>MKTLFGALLCALITTVSYGQEKKTIQKDTTKKVTKLTTVIVTGNLETDPVLTVVANKYDEKIVQPKNVADLFNNINGFSVIKRGNYAIDPSFRGTQYEQLNIQYDGGTKAMHACPNRMDPITTHIIPEEISKIEIIKGPYTVRYGATFGGIVNLVTQKPDFEDYDLHGKVSGGYESNGNSIVNLVQLQYIQNKFDIVANAGYRDFGNYEDGDGTQIPSSFRSTDYGLKIGYNFSQNQRLQAHWRQSFGRDVLHAALAMDTEYDNSNIMALDYSLDHIGKTLKSLTAKAYYSYVDHLMTNDNRPSFSITEAASNVNATTIGGKIELNWTPFKKFNMFSGLDAMHVAREGNRTRFVKIMNGNTLTNPLEFNDKVWQDAYITDLGIFTELKYNLNLKTILTAGVRYDNVTSNIQDPEEDFAEMYDLDKRTEHNISTTVSIKHRVSNNFTLEAAYGRGVRSANMIERFINHFTVGQDPYEYIGNPNLKAEINNQFEIGFKGNTLLKNGYNNLKFETSLYYSLLDNYIVGIVDENLTRKYNATLDPVHPKVFRNIDNAYKTGVEMMVELDFLNNYFLKSEFSYIYSRNKDLDESLPLTPPFTTKFVLGYEKSKLWTNVQYNIVAQQNNISYSYGETTTDGYQTIDFRLGIKPVKNITLGLAIMNLLNKNYNNHLNFSFTNQAEFGRTPITEPGRNFSAFLQYSF</sequence>
<comment type="caution">
    <text evidence="12">The sequence shown here is derived from an EMBL/GenBank/DDBJ whole genome shotgun (WGS) entry which is preliminary data.</text>
</comment>
<name>A0A6L6U987_9FLAO</name>
<comment type="similarity">
    <text evidence="8 9">Belongs to the TonB-dependent receptor family.</text>
</comment>
<dbReference type="GO" id="GO:0009279">
    <property type="term" value="C:cell outer membrane"/>
    <property type="evidence" value="ECO:0007669"/>
    <property type="project" value="UniProtKB-SubCell"/>
</dbReference>
<dbReference type="InterPro" id="IPR036942">
    <property type="entry name" value="Beta-barrel_TonB_sf"/>
</dbReference>
<dbReference type="PANTHER" id="PTHR30069">
    <property type="entry name" value="TONB-DEPENDENT OUTER MEMBRANE RECEPTOR"/>
    <property type="match status" value="1"/>
</dbReference>
<reference evidence="12 13" key="1">
    <citation type="submission" date="2019-12" db="EMBL/GenBank/DDBJ databases">
        <authorList>
            <person name="Li J."/>
        </authorList>
    </citation>
    <scope>NUCLEOTIDE SEQUENCE [LARGE SCALE GENOMIC DNA]</scope>
    <source>
        <strain evidence="12 13">HL2-2</strain>
    </source>
</reference>
<keyword evidence="3 8" id="KW-1134">Transmembrane beta strand</keyword>
<keyword evidence="5 9" id="KW-0798">TonB box</keyword>
<dbReference type="InterPro" id="IPR037066">
    <property type="entry name" value="Plug_dom_sf"/>
</dbReference>
<evidence type="ECO:0000259" key="10">
    <source>
        <dbReference type="Pfam" id="PF00593"/>
    </source>
</evidence>
<evidence type="ECO:0000313" key="13">
    <source>
        <dbReference type="Proteomes" id="UP000478208"/>
    </source>
</evidence>
<keyword evidence="4 8" id="KW-0812">Transmembrane</keyword>
<dbReference type="Pfam" id="PF00593">
    <property type="entry name" value="TonB_dep_Rec_b-barrel"/>
    <property type="match status" value="1"/>
</dbReference>
<protein>
    <submittedName>
        <fullName evidence="12">TonB-dependent receptor</fullName>
    </submittedName>
</protein>
<evidence type="ECO:0000256" key="8">
    <source>
        <dbReference type="PROSITE-ProRule" id="PRU01360"/>
    </source>
</evidence>
<evidence type="ECO:0000256" key="9">
    <source>
        <dbReference type="RuleBase" id="RU003357"/>
    </source>
</evidence>
<comment type="subcellular location">
    <subcellularLocation>
        <location evidence="1 8">Cell outer membrane</location>
        <topology evidence="1 8">Multi-pass membrane protein</topology>
    </subcellularLocation>
</comment>
<dbReference type="InterPro" id="IPR012910">
    <property type="entry name" value="Plug_dom"/>
</dbReference>
<dbReference type="PANTHER" id="PTHR30069:SF49">
    <property type="entry name" value="OUTER MEMBRANE PROTEIN C"/>
    <property type="match status" value="1"/>
</dbReference>
<dbReference type="InterPro" id="IPR000531">
    <property type="entry name" value="Beta-barrel_TonB"/>
</dbReference>